<feature type="signal peptide" evidence="1">
    <location>
        <begin position="1"/>
        <end position="23"/>
    </location>
</feature>
<dbReference type="Proteomes" id="UP000438914">
    <property type="component" value="Unassembled WGS sequence"/>
</dbReference>
<dbReference type="Pfam" id="PF16407">
    <property type="entry name" value="PKD_2"/>
    <property type="match status" value="1"/>
</dbReference>
<protein>
    <recommendedName>
        <fullName evidence="4">DUF4374 domain-containing protein</fullName>
    </recommendedName>
</protein>
<proteinExistence type="predicted"/>
<dbReference type="InterPro" id="IPR032183">
    <property type="entry name" value="PKD-like"/>
</dbReference>
<dbReference type="AlphaFoldDB" id="A0A7K0KDB9"/>
<keyword evidence="1" id="KW-0732">Signal</keyword>
<evidence type="ECO:0000313" key="3">
    <source>
        <dbReference type="Proteomes" id="UP000438914"/>
    </source>
</evidence>
<dbReference type="RefSeq" id="WP_154533490.1">
    <property type="nucleotide sequence ID" value="NZ_VUNG01000006.1"/>
</dbReference>
<evidence type="ECO:0000256" key="1">
    <source>
        <dbReference type="SAM" id="SignalP"/>
    </source>
</evidence>
<gene>
    <name evidence="2" type="ORF">FYJ73_04375</name>
</gene>
<organism evidence="2 3">
    <name type="scientific">Hallella mizrahii</name>
    <dbReference type="NCBI Taxonomy" id="2606637"/>
    <lineage>
        <taxon>Bacteria</taxon>
        <taxon>Pseudomonadati</taxon>
        <taxon>Bacteroidota</taxon>
        <taxon>Bacteroidia</taxon>
        <taxon>Bacteroidales</taxon>
        <taxon>Prevotellaceae</taxon>
        <taxon>Hallella</taxon>
    </lineage>
</organism>
<name>A0A7K0KDB9_9BACT</name>
<comment type="caution">
    <text evidence="2">The sequence shown here is derived from an EMBL/GenBank/DDBJ whole genome shotgun (WGS) entry which is preliminary data.</text>
</comment>
<dbReference type="PROSITE" id="PS51257">
    <property type="entry name" value="PROKAR_LIPOPROTEIN"/>
    <property type="match status" value="1"/>
</dbReference>
<accession>A0A7K0KDB9</accession>
<sequence>MNFKHILLPVAMVLTLLASCVSDDSTYGTPGKTFIRLSGIAESYSIASYSSEKLVIKPQISSSFDDNDLEYLWTYYLASKGTESTYDPNTNTTTYPKADTLSHNRDLDMPVGLPDGNYKLIYTVTSKSTGYSQHFVTALNTASALAEGFYVLKENSEGNTDLDLYNPSKKSLVSNVLQTYQGKAMPGAPRCMDVIYNMSYVDAQGNPAGANMLCLTTEADSMRFMSLQDGRTVVSPANAHYDPVKGEIPYRTVRGWYSIYYLTSNGVYSCYTGSTGIFAFANGDPASVHVASGGNASFYAICYWSSTAHSIEALDYNGTSMPVISAVPGYEATNLQATCLDCGFCEAAGGKTYFLLQDNNDASKKLLYAIDCAMTKATISSVRAISPDSHFAKASLRAFNSRTATIGYAVDDNKLYSYNLVQEEAEKQLSLQGIPADEKITFVSNRYFAGSSSFDYLIIGTQKSGTYHLYFYNMVGGEPTGAPAFTISGEGKLKSLGYVNPLVKEGDDATLLPILDE</sequence>
<evidence type="ECO:0008006" key="4">
    <source>
        <dbReference type="Google" id="ProtNLM"/>
    </source>
</evidence>
<keyword evidence="3" id="KW-1185">Reference proteome</keyword>
<reference evidence="2 3" key="1">
    <citation type="submission" date="2019-08" db="EMBL/GenBank/DDBJ databases">
        <title>In-depth cultivation of the pig gut microbiome towards novel bacterial diversity and tailored functional studies.</title>
        <authorList>
            <person name="Wylensek D."/>
            <person name="Hitch T.C.A."/>
            <person name="Clavel T."/>
        </authorList>
    </citation>
    <scope>NUCLEOTIDE SEQUENCE [LARGE SCALE GENOMIC DNA]</scope>
    <source>
        <strain evidence="2 3">LKV-178-WT-2A</strain>
    </source>
</reference>
<feature type="chain" id="PRO_5029729556" description="DUF4374 domain-containing protein" evidence="1">
    <location>
        <begin position="24"/>
        <end position="517"/>
    </location>
</feature>
<evidence type="ECO:0000313" key="2">
    <source>
        <dbReference type="EMBL" id="MST83912.1"/>
    </source>
</evidence>
<dbReference type="EMBL" id="VUNG01000006">
    <property type="protein sequence ID" value="MST83912.1"/>
    <property type="molecule type" value="Genomic_DNA"/>
</dbReference>